<accession>J9W7T4</accession>
<name>J9W7T4_LENBU</name>
<evidence type="ECO:0000313" key="3">
    <source>
        <dbReference type="EMBL" id="AFS00271.1"/>
    </source>
</evidence>
<dbReference type="InterPro" id="IPR000086">
    <property type="entry name" value="NUDIX_hydrolase_dom"/>
</dbReference>
<evidence type="ECO:0000259" key="2">
    <source>
        <dbReference type="PROSITE" id="PS51462"/>
    </source>
</evidence>
<sequence>MNTQKVQTAIELLRANSQGLRDRKSPFHLSASAMVFEGGKGIFIRHPYLHTILLPAGHVEPHEMPIDCAIREFTEETGLVLKTSPNSLIDVNIIDIPANPQKDEGAHQHLDFRYWFSSIEPHTKYRPELPVFQLKRREAPAEFQPYFALI</sequence>
<evidence type="ECO:0000256" key="1">
    <source>
        <dbReference type="ARBA" id="ARBA00022801"/>
    </source>
</evidence>
<dbReference type="AlphaFoldDB" id="J9W7T4"/>
<dbReference type="RefSeq" id="WP_014939978.1">
    <property type="nucleotide sequence ID" value="NC_018610.1"/>
</dbReference>
<dbReference type="GO" id="GO:0016787">
    <property type="term" value="F:hydrolase activity"/>
    <property type="evidence" value="ECO:0007669"/>
    <property type="project" value="UniProtKB-KW"/>
</dbReference>
<dbReference type="SUPFAM" id="SSF55811">
    <property type="entry name" value="Nudix"/>
    <property type="match status" value="1"/>
</dbReference>
<dbReference type="EMBL" id="CP003043">
    <property type="protein sequence ID" value="AFS00271.1"/>
    <property type="molecule type" value="Genomic_DNA"/>
</dbReference>
<dbReference type="eggNOG" id="COG1051">
    <property type="taxonomic scope" value="Bacteria"/>
</dbReference>
<proteinExistence type="predicted"/>
<dbReference type="InterPro" id="IPR015797">
    <property type="entry name" value="NUDIX_hydrolase-like_dom_sf"/>
</dbReference>
<keyword evidence="1" id="KW-0378">Hydrolase</keyword>
<dbReference type="PROSITE" id="PS51462">
    <property type="entry name" value="NUDIX"/>
    <property type="match status" value="1"/>
</dbReference>
<dbReference type="KEGG" id="lbn:LBUCD034_1231"/>
<gene>
    <name evidence="3" type="ORF">LBUCD034_1231</name>
</gene>
<dbReference type="Pfam" id="PF00293">
    <property type="entry name" value="NUDIX"/>
    <property type="match status" value="1"/>
</dbReference>
<organism evidence="3 4">
    <name type="scientific">Lentilactobacillus buchneri subsp. silagei CD034</name>
    <dbReference type="NCBI Taxonomy" id="1071400"/>
    <lineage>
        <taxon>Bacteria</taxon>
        <taxon>Bacillati</taxon>
        <taxon>Bacillota</taxon>
        <taxon>Bacilli</taxon>
        <taxon>Lactobacillales</taxon>
        <taxon>Lactobacillaceae</taxon>
        <taxon>Lentilactobacillus</taxon>
        <taxon>Lentilactobacillus buchneri subsp. silagei</taxon>
    </lineage>
</organism>
<dbReference type="Proteomes" id="UP000007332">
    <property type="component" value="Chromosome"/>
</dbReference>
<dbReference type="PROSITE" id="PS00893">
    <property type="entry name" value="NUDIX_BOX"/>
    <property type="match status" value="1"/>
</dbReference>
<evidence type="ECO:0000313" key="4">
    <source>
        <dbReference type="Proteomes" id="UP000007332"/>
    </source>
</evidence>
<feature type="domain" description="Nudix hydrolase" evidence="2">
    <location>
        <begin position="26"/>
        <end position="150"/>
    </location>
</feature>
<dbReference type="InterPro" id="IPR020084">
    <property type="entry name" value="NUDIX_hydrolase_CS"/>
</dbReference>
<protein>
    <recommendedName>
        <fullName evidence="2">Nudix hydrolase domain-containing protein</fullName>
    </recommendedName>
</protein>
<dbReference type="PATRIC" id="fig|1071400.3.peg.1186"/>
<dbReference type="Gene3D" id="3.90.79.10">
    <property type="entry name" value="Nucleoside Triphosphate Pyrophosphohydrolase"/>
    <property type="match status" value="1"/>
</dbReference>
<reference evidence="3 4" key="1">
    <citation type="journal article" date="2012" name="J. Biotechnol.">
        <title>Insights into the completely annotated genome of Lactobacillus buchneri CD034, a strain isolated from stable grass silage.</title>
        <authorList>
            <person name="Heinl S."/>
            <person name="Wibberg D."/>
            <person name="Eikmeyer F."/>
            <person name="Szczepanowski R."/>
            <person name="Blom J."/>
            <person name="Linke B."/>
            <person name="Goesmann A."/>
            <person name="Grabherr R."/>
            <person name="Schwab H."/>
            <person name="Puhler A."/>
            <person name="Schluter A."/>
        </authorList>
    </citation>
    <scope>NUCLEOTIDE SEQUENCE [LARGE SCALE GENOMIC DNA]</scope>
    <source>
        <strain evidence="3 4">CD034</strain>
    </source>
</reference>
<keyword evidence="4" id="KW-1185">Reference proteome</keyword>
<dbReference type="HOGENOM" id="CLU_131409_0_0_9"/>
<dbReference type="STRING" id="1071400.LBUCD034_1231"/>